<dbReference type="GO" id="GO:0005886">
    <property type="term" value="C:plasma membrane"/>
    <property type="evidence" value="ECO:0007669"/>
    <property type="project" value="UniProtKB-SubCell"/>
</dbReference>
<accession>A0A9W9YL49</accession>
<dbReference type="SUPFAM" id="SSF81321">
    <property type="entry name" value="Family A G protein-coupled receptor-like"/>
    <property type="match status" value="1"/>
</dbReference>
<keyword evidence="6 10" id="KW-0472">Membrane</keyword>
<sequence>MKDDGVIVIAIFFFIPLIVILVAYGKIFQIARAPCARKRKQFRLKKDLRIATTVAVVIGLFVICWTPFFGLNFARFVCWHKMWRTPGCQGLTRLPIVIYRILKLLLYLNSACNPIVYSLRNEDFRRAFRKILLRLCCKKVRITEYDKNAHRQVRQVPNVHLQCEASFENVQQRSVTPSPQPPSRLFHMRRESYCKGIQSESNNPIKLEILTTKSLADDLQALNQDHANHTLPSDVTSASNLLTSTSAMAVCSAEHCNPVF</sequence>
<keyword evidence="4 10" id="KW-1133">Transmembrane helix</keyword>
<evidence type="ECO:0000256" key="4">
    <source>
        <dbReference type="ARBA" id="ARBA00022989"/>
    </source>
</evidence>
<dbReference type="PRINTS" id="PR00237">
    <property type="entry name" value="GPCRRHODOPSN"/>
</dbReference>
<dbReference type="PANTHER" id="PTHR24246">
    <property type="entry name" value="OLFACTORY RECEPTOR AND ADENOSINE RECEPTOR"/>
    <property type="match status" value="1"/>
</dbReference>
<evidence type="ECO:0000313" key="12">
    <source>
        <dbReference type="EMBL" id="KAJ7356289.1"/>
    </source>
</evidence>
<evidence type="ECO:0000256" key="10">
    <source>
        <dbReference type="SAM" id="Phobius"/>
    </source>
</evidence>
<keyword evidence="2" id="KW-1003">Cell membrane</keyword>
<gene>
    <name evidence="12" type="ORF">OS493_025397</name>
</gene>
<dbReference type="AlphaFoldDB" id="A0A9W9YL49"/>
<keyword evidence="8" id="KW-0325">Glycoprotein</keyword>
<reference evidence="12" key="1">
    <citation type="submission" date="2023-01" db="EMBL/GenBank/DDBJ databases">
        <title>Genome assembly of the deep-sea coral Lophelia pertusa.</title>
        <authorList>
            <person name="Herrera S."/>
            <person name="Cordes E."/>
        </authorList>
    </citation>
    <scope>NUCLEOTIDE SEQUENCE</scope>
    <source>
        <strain evidence="12">USNM1676648</strain>
        <tissue evidence="12">Polyp</tissue>
    </source>
</reference>
<evidence type="ECO:0000259" key="11">
    <source>
        <dbReference type="PROSITE" id="PS50262"/>
    </source>
</evidence>
<proteinExistence type="predicted"/>
<dbReference type="InterPro" id="IPR000276">
    <property type="entry name" value="GPCR_Rhodpsn"/>
</dbReference>
<keyword evidence="5" id="KW-0297">G-protein coupled receptor</keyword>
<comment type="caution">
    <text evidence="12">The sequence shown here is derived from an EMBL/GenBank/DDBJ whole genome shotgun (WGS) entry which is preliminary data.</text>
</comment>
<organism evidence="12 13">
    <name type="scientific">Desmophyllum pertusum</name>
    <dbReference type="NCBI Taxonomy" id="174260"/>
    <lineage>
        <taxon>Eukaryota</taxon>
        <taxon>Metazoa</taxon>
        <taxon>Cnidaria</taxon>
        <taxon>Anthozoa</taxon>
        <taxon>Hexacorallia</taxon>
        <taxon>Scleractinia</taxon>
        <taxon>Caryophylliina</taxon>
        <taxon>Caryophylliidae</taxon>
        <taxon>Desmophyllum</taxon>
    </lineage>
</organism>
<evidence type="ECO:0000256" key="5">
    <source>
        <dbReference type="ARBA" id="ARBA00023040"/>
    </source>
</evidence>
<evidence type="ECO:0000256" key="7">
    <source>
        <dbReference type="ARBA" id="ARBA00023170"/>
    </source>
</evidence>
<keyword evidence="7" id="KW-0675">Receptor</keyword>
<keyword evidence="9" id="KW-0807">Transducer</keyword>
<keyword evidence="13" id="KW-1185">Reference proteome</keyword>
<comment type="subcellular location">
    <subcellularLocation>
        <location evidence="1">Cell membrane</location>
        <topology evidence="1">Multi-pass membrane protein</topology>
    </subcellularLocation>
</comment>
<dbReference type="Proteomes" id="UP001163046">
    <property type="component" value="Unassembled WGS sequence"/>
</dbReference>
<evidence type="ECO:0000256" key="8">
    <source>
        <dbReference type="ARBA" id="ARBA00023180"/>
    </source>
</evidence>
<evidence type="ECO:0000313" key="13">
    <source>
        <dbReference type="Proteomes" id="UP001163046"/>
    </source>
</evidence>
<dbReference type="OrthoDB" id="5957871at2759"/>
<dbReference type="GO" id="GO:0004930">
    <property type="term" value="F:G protein-coupled receptor activity"/>
    <property type="evidence" value="ECO:0007669"/>
    <property type="project" value="UniProtKB-KW"/>
</dbReference>
<protein>
    <recommendedName>
        <fullName evidence="11">G-protein coupled receptors family 1 profile domain-containing protein</fullName>
    </recommendedName>
</protein>
<dbReference type="EMBL" id="MU827322">
    <property type="protein sequence ID" value="KAJ7356289.1"/>
    <property type="molecule type" value="Genomic_DNA"/>
</dbReference>
<evidence type="ECO:0000256" key="3">
    <source>
        <dbReference type="ARBA" id="ARBA00022692"/>
    </source>
</evidence>
<feature type="transmembrane region" description="Helical" evidence="10">
    <location>
        <begin position="6"/>
        <end position="27"/>
    </location>
</feature>
<dbReference type="PROSITE" id="PS50262">
    <property type="entry name" value="G_PROTEIN_RECEP_F1_2"/>
    <property type="match status" value="1"/>
</dbReference>
<dbReference type="PANTHER" id="PTHR24246:SF27">
    <property type="entry name" value="ADENOSINE RECEPTOR, ISOFORM A"/>
    <property type="match status" value="1"/>
</dbReference>
<evidence type="ECO:0000256" key="1">
    <source>
        <dbReference type="ARBA" id="ARBA00004651"/>
    </source>
</evidence>
<keyword evidence="3 10" id="KW-0812">Transmembrane</keyword>
<evidence type="ECO:0000256" key="2">
    <source>
        <dbReference type="ARBA" id="ARBA00022475"/>
    </source>
</evidence>
<feature type="transmembrane region" description="Helical" evidence="10">
    <location>
        <begin position="48"/>
        <end position="77"/>
    </location>
</feature>
<dbReference type="Gene3D" id="1.20.1070.10">
    <property type="entry name" value="Rhodopsin 7-helix transmembrane proteins"/>
    <property type="match status" value="1"/>
</dbReference>
<dbReference type="Pfam" id="PF00001">
    <property type="entry name" value="7tm_1"/>
    <property type="match status" value="1"/>
</dbReference>
<dbReference type="InterPro" id="IPR017452">
    <property type="entry name" value="GPCR_Rhodpsn_7TM"/>
</dbReference>
<name>A0A9W9YL49_9CNID</name>
<evidence type="ECO:0000256" key="6">
    <source>
        <dbReference type="ARBA" id="ARBA00023136"/>
    </source>
</evidence>
<evidence type="ECO:0000256" key="9">
    <source>
        <dbReference type="ARBA" id="ARBA00023224"/>
    </source>
</evidence>
<feature type="domain" description="G-protein coupled receptors family 1 profile" evidence="11">
    <location>
        <begin position="1"/>
        <end position="117"/>
    </location>
</feature>